<dbReference type="CDD" id="cd03587">
    <property type="entry name" value="SOCS"/>
    <property type="match status" value="1"/>
</dbReference>
<feature type="domain" description="SOCS box" evidence="1">
    <location>
        <begin position="201"/>
        <end position="240"/>
    </location>
</feature>
<reference evidence="2" key="1">
    <citation type="submission" date="2020-08" db="EMBL/GenBank/DDBJ databases">
        <title>Multicomponent nature underlies the extraordinary mechanical properties of spider dragline silk.</title>
        <authorList>
            <person name="Kono N."/>
            <person name="Nakamura H."/>
            <person name="Mori M."/>
            <person name="Yoshida Y."/>
            <person name="Ohtoshi R."/>
            <person name="Malay A.D."/>
            <person name="Moran D.A.P."/>
            <person name="Tomita M."/>
            <person name="Numata K."/>
            <person name="Arakawa K."/>
        </authorList>
    </citation>
    <scope>NUCLEOTIDE SEQUENCE</scope>
</reference>
<protein>
    <recommendedName>
        <fullName evidence="1">SOCS box domain-containing protein</fullName>
    </recommendedName>
</protein>
<dbReference type="InterPro" id="IPR036036">
    <property type="entry name" value="SOCS_box-like_dom_sf"/>
</dbReference>
<name>A0A8X6NED5_NEPPI</name>
<sequence>MLAKKELIFKYSFSGFPPIPTFYPNGCPIGAVTRNHIQIKLEYLPEFLFNADEFKKEDVETQLVQELPNLRVLSCSMVFNSEENYFLNNELQERNKSGTKSNLEEEAYFALQRKSKIREIISFFLLYQYVQSQHRRNIMIQCFRYIWRTHLTPSILLHELEKVIEEQKKVMKCPPYCYELLMSISSMYSKFFPELVDVPVRPRPLKHFCRYTIRKELQSFPDGMTNIDKLDLPSELKSYLWLKF</sequence>
<dbReference type="EMBL" id="BMAW01057350">
    <property type="protein sequence ID" value="GFT10229.1"/>
    <property type="molecule type" value="Genomic_DNA"/>
</dbReference>
<dbReference type="Pfam" id="PF07525">
    <property type="entry name" value="SOCS_box"/>
    <property type="match status" value="1"/>
</dbReference>
<dbReference type="InterPro" id="IPR001496">
    <property type="entry name" value="SOCS_box"/>
</dbReference>
<evidence type="ECO:0000259" key="1">
    <source>
        <dbReference type="PROSITE" id="PS50225"/>
    </source>
</evidence>
<dbReference type="SUPFAM" id="SSF158235">
    <property type="entry name" value="SOCS box-like"/>
    <property type="match status" value="1"/>
</dbReference>
<dbReference type="Proteomes" id="UP000887013">
    <property type="component" value="Unassembled WGS sequence"/>
</dbReference>
<dbReference type="AlphaFoldDB" id="A0A8X6NED5"/>
<dbReference type="OrthoDB" id="6423222at2759"/>
<dbReference type="SMART" id="SM00969">
    <property type="entry name" value="SOCS_box"/>
    <property type="match status" value="1"/>
</dbReference>
<evidence type="ECO:0000313" key="2">
    <source>
        <dbReference type="EMBL" id="GFT10229.1"/>
    </source>
</evidence>
<comment type="caution">
    <text evidence="2">The sequence shown here is derived from an EMBL/GenBank/DDBJ whole genome shotgun (WGS) entry which is preliminary data.</text>
</comment>
<accession>A0A8X6NED5</accession>
<dbReference type="PROSITE" id="PS50225">
    <property type="entry name" value="SOCS"/>
    <property type="match status" value="1"/>
</dbReference>
<evidence type="ECO:0000313" key="3">
    <source>
        <dbReference type="Proteomes" id="UP000887013"/>
    </source>
</evidence>
<proteinExistence type="predicted"/>
<organism evidence="2 3">
    <name type="scientific">Nephila pilipes</name>
    <name type="common">Giant wood spider</name>
    <name type="synonym">Nephila maculata</name>
    <dbReference type="NCBI Taxonomy" id="299642"/>
    <lineage>
        <taxon>Eukaryota</taxon>
        <taxon>Metazoa</taxon>
        <taxon>Ecdysozoa</taxon>
        <taxon>Arthropoda</taxon>
        <taxon>Chelicerata</taxon>
        <taxon>Arachnida</taxon>
        <taxon>Araneae</taxon>
        <taxon>Araneomorphae</taxon>
        <taxon>Entelegynae</taxon>
        <taxon>Araneoidea</taxon>
        <taxon>Nephilidae</taxon>
        <taxon>Nephila</taxon>
    </lineage>
</organism>
<keyword evidence="3" id="KW-1185">Reference proteome</keyword>
<dbReference type="Gene3D" id="1.10.750.20">
    <property type="entry name" value="SOCS box"/>
    <property type="match status" value="1"/>
</dbReference>
<gene>
    <name evidence="2" type="ORF">NPIL_638891</name>
</gene>
<dbReference type="GO" id="GO:0035556">
    <property type="term" value="P:intracellular signal transduction"/>
    <property type="evidence" value="ECO:0007669"/>
    <property type="project" value="InterPro"/>
</dbReference>